<dbReference type="NCBIfam" id="TIGR00200">
    <property type="entry name" value="cinA_nterm"/>
    <property type="match status" value="1"/>
</dbReference>
<dbReference type="RefSeq" id="WP_249283032.1">
    <property type="nucleotide sequence ID" value="NZ_JACRST010000011.1"/>
</dbReference>
<dbReference type="Gene3D" id="3.30.70.2860">
    <property type="match status" value="1"/>
</dbReference>
<dbReference type="CDD" id="cd00885">
    <property type="entry name" value="cinA"/>
    <property type="match status" value="1"/>
</dbReference>
<dbReference type="NCBIfam" id="TIGR00199">
    <property type="entry name" value="PncC_domain"/>
    <property type="match status" value="1"/>
</dbReference>
<keyword evidence="4" id="KW-1185">Reference proteome</keyword>
<name>A0A926DXA2_9FIRM</name>
<proteinExistence type="inferred from homology"/>
<feature type="domain" description="MoaB/Mog" evidence="2">
    <location>
        <begin position="10"/>
        <end position="177"/>
    </location>
</feature>
<dbReference type="AlphaFoldDB" id="A0A926DXA2"/>
<dbReference type="Pfam" id="PF18146">
    <property type="entry name" value="CinA_KH"/>
    <property type="match status" value="1"/>
</dbReference>
<evidence type="ECO:0000313" key="3">
    <source>
        <dbReference type="EMBL" id="MBC8546955.1"/>
    </source>
</evidence>
<dbReference type="Gene3D" id="3.40.980.10">
    <property type="entry name" value="MoaB/Mog-like domain"/>
    <property type="match status" value="1"/>
</dbReference>
<gene>
    <name evidence="1" type="primary">cinA</name>
    <name evidence="3" type="ORF">H8711_08410</name>
</gene>
<evidence type="ECO:0000256" key="1">
    <source>
        <dbReference type="HAMAP-Rule" id="MF_00226"/>
    </source>
</evidence>
<dbReference type="InterPro" id="IPR036653">
    <property type="entry name" value="CinA-like_C"/>
</dbReference>
<sequence>MNPIQHDSAEILCIGTEILLGNIVNTNSAEISRALAEIGVNLYHHTVVGDNPERLKEALEIAFSRNNIVITTGGLGPTYDDLTKETIADYFGLPLVLYEPSARSIRCFFEKWKRQMTENNLKQAMMPEGCVVLENHNGTAPGCIIEQEGKVAVMLPGPPREMGPMFTQQVIPYLQKRSGQVFRSHCVYFFGIGESALESELRDTIEGMENPTIAPYAKDGEVMLRVTARAHTAEEAEELMRPAVAMLQERFPQYIYGVDVDNLQTALVRALEQRGLKVATAESCTGGYLSKRITEVAGSSAVFDCGVTSYANEIKEKLLGVRRETLERYGAVSEQTAREMADGVRRLAGADIGLSTTGVAGPGHSEAKPVGLVYVGVSSEWHSEVLELQLSRGYQNERDLIRYLAASYALSAALGAAKGYPNEK</sequence>
<dbReference type="Pfam" id="PF00994">
    <property type="entry name" value="MoCF_biosynth"/>
    <property type="match status" value="1"/>
</dbReference>
<dbReference type="InterPro" id="IPR036425">
    <property type="entry name" value="MoaB/Mog-like_dom_sf"/>
</dbReference>
<dbReference type="HAMAP" id="MF_00226_B">
    <property type="entry name" value="CinA_B"/>
    <property type="match status" value="1"/>
</dbReference>
<comment type="caution">
    <text evidence="3">The sequence shown here is derived from an EMBL/GenBank/DDBJ whole genome shotgun (WGS) entry which is preliminary data.</text>
</comment>
<dbReference type="SUPFAM" id="SSF53218">
    <property type="entry name" value="Molybdenum cofactor biosynthesis proteins"/>
    <property type="match status" value="1"/>
</dbReference>
<dbReference type="PANTHER" id="PTHR13939">
    <property type="entry name" value="NICOTINAMIDE-NUCLEOTIDE AMIDOHYDROLASE PNCC"/>
    <property type="match status" value="1"/>
</dbReference>
<protein>
    <recommendedName>
        <fullName evidence="1">Putative competence-damage inducible protein</fullName>
    </recommendedName>
</protein>
<dbReference type="Gene3D" id="3.90.950.20">
    <property type="entry name" value="CinA-like"/>
    <property type="match status" value="1"/>
</dbReference>
<dbReference type="Proteomes" id="UP000653127">
    <property type="component" value="Unassembled WGS sequence"/>
</dbReference>
<reference evidence="3" key="1">
    <citation type="submission" date="2020-08" db="EMBL/GenBank/DDBJ databases">
        <title>Genome public.</title>
        <authorList>
            <person name="Liu C."/>
            <person name="Sun Q."/>
        </authorList>
    </citation>
    <scope>NUCLEOTIDE SEQUENCE</scope>
    <source>
        <strain evidence="3">NSJ-31</strain>
    </source>
</reference>
<dbReference type="NCBIfam" id="TIGR00177">
    <property type="entry name" value="molyb_syn"/>
    <property type="match status" value="1"/>
</dbReference>
<dbReference type="InterPro" id="IPR041424">
    <property type="entry name" value="CinA_KH"/>
</dbReference>
<accession>A0A926DXA2</accession>
<dbReference type="InterPro" id="IPR001453">
    <property type="entry name" value="MoaB/Mog_dom"/>
</dbReference>
<dbReference type="InterPro" id="IPR008136">
    <property type="entry name" value="CinA_C"/>
</dbReference>
<dbReference type="Pfam" id="PF02464">
    <property type="entry name" value="CinA"/>
    <property type="match status" value="1"/>
</dbReference>
<dbReference type="PIRSF" id="PIRSF006728">
    <property type="entry name" value="CinA"/>
    <property type="match status" value="1"/>
</dbReference>
<dbReference type="InterPro" id="IPR050101">
    <property type="entry name" value="CinA"/>
</dbReference>
<dbReference type="InterPro" id="IPR008135">
    <property type="entry name" value="Competence-induced_CinA"/>
</dbReference>
<dbReference type="NCBIfam" id="NF001813">
    <property type="entry name" value="PRK00549.1"/>
    <property type="match status" value="1"/>
</dbReference>
<evidence type="ECO:0000313" key="4">
    <source>
        <dbReference type="Proteomes" id="UP000653127"/>
    </source>
</evidence>
<dbReference type="SMART" id="SM00852">
    <property type="entry name" value="MoCF_biosynth"/>
    <property type="match status" value="1"/>
</dbReference>
<organism evidence="3 4">
    <name type="scientific">Ligaoa zhengdingensis</name>
    <dbReference type="NCBI Taxonomy" id="2763658"/>
    <lineage>
        <taxon>Bacteria</taxon>
        <taxon>Bacillati</taxon>
        <taxon>Bacillota</taxon>
        <taxon>Clostridia</taxon>
        <taxon>Eubacteriales</taxon>
        <taxon>Oscillospiraceae</taxon>
        <taxon>Ligaoa</taxon>
    </lineage>
</organism>
<dbReference type="PANTHER" id="PTHR13939:SF0">
    <property type="entry name" value="NMN AMIDOHYDROLASE-LIKE PROTEIN YFAY"/>
    <property type="match status" value="1"/>
</dbReference>
<evidence type="ECO:0000259" key="2">
    <source>
        <dbReference type="SMART" id="SM00852"/>
    </source>
</evidence>
<comment type="similarity">
    <text evidence="1">Belongs to the CinA family.</text>
</comment>
<dbReference type="SUPFAM" id="SSF142433">
    <property type="entry name" value="CinA-like"/>
    <property type="match status" value="1"/>
</dbReference>
<dbReference type="EMBL" id="JACRST010000011">
    <property type="protein sequence ID" value="MBC8546955.1"/>
    <property type="molecule type" value="Genomic_DNA"/>
</dbReference>